<dbReference type="EMBL" id="CACSLK010014277">
    <property type="protein sequence ID" value="CAA0816445.1"/>
    <property type="molecule type" value="Genomic_DNA"/>
</dbReference>
<feature type="compositionally biased region" description="Basic and acidic residues" evidence="1">
    <location>
        <begin position="342"/>
        <end position="353"/>
    </location>
</feature>
<feature type="transmembrane region" description="Helical" evidence="2">
    <location>
        <begin position="523"/>
        <end position="541"/>
    </location>
</feature>
<dbReference type="OrthoDB" id="2356035at2759"/>
<organism evidence="3 4">
    <name type="scientific">Striga hermonthica</name>
    <name type="common">Purple witchweed</name>
    <name type="synonym">Buchnera hermonthica</name>
    <dbReference type="NCBI Taxonomy" id="68872"/>
    <lineage>
        <taxon>Eukaryota</taxon>
        <taxon>Viridiplantae</taxon>
        <taxon>Streptophyta</taxon>
        <taxon>Embryophyta</taxon>
        <taxon>Tracheophyta</taxon>
        <taxon>Spermatophyta</taxon>
        <taxon>Magnoliopsida</taxon>
        <taxon>eudicotyledons</taxon>
        <taxon>Gunneridae</taxon>
        <taxon>Pentapetalae</taxon>
        <taxon>asterids</taxon>
        <taxon>lamiids</taxon>
        <taxon>Lamiales</taxon>
        <taxon>Orobanchaceae</taxon>
        <taxon>Buchnereae</taxon>
        <taxon>Striga</taxon>
    </lineage>
</organism>
<dbReference type="PANTHER" id="PTHR31170:SF25">
    <property type="entry name" value="BNAA09G04570D PROTEIN"/>
    <property type="match status" value="1"/>
</dbReference>
<dbReference type="Proteomes" id="UP001153555">
    <property type="component" value="Unassembled WGS sequence"/>
</dbReference>
<keyword evidence="2" id="KW-1133">Transmembrane helix</keyword>
<protein>
    <submittedName>
        <fullName evidence="3">UPF0481 protein</fullName>
    </submittedName>
</protein>
<name>A0A9N7MVA0_STRHE</name>
<accession>A0A9N7MVA0</accession>
<evidence type="ECO:0000256" key="2">
    <source>
        <dbReference type="SAM" id="Phobius"/>
    </source>
</evidence>
<sequence length="563" mass="64018">MSFFKMDIVSGFGPHFDEHKWVHQIRKHLDDELEEETEIPITIFGVPKAMMMCSPESYIPQEVAIGPYHHFRAEVYDMERYKVAAAKRTQRELQDSKLQDIVDHLVNFELRIRAGYHRPVGFGSEALAWMMAVDACFLLEFFQVCGLKMGKVLTKNQSTLSRLTDLSTNKNANNAILRDIVMLENQIPLFVMRMLLEFRFSSLDIADKLLLDMLIGLGDEVLPFKTDGTRKIEVKECAHLLDFLYRLIVPQFEAGPSEIIEIHDDEDFSKTDSFSEPGHVSKIIDVIWHFLSSLKAGPLDWIKRILVSKPLKVVVKLPWTILTKIPIVKMLKGPIESAFGALDKEKKEDEKSSSDNNNNNNDKPPLLEEITIPSVSQLFGIGVQFMPTDKGIMGINFDSKTKTFYIPVIELDVNSEVVLRNLVAYEACAQGPLVLTRFMELMNGIVDTEEDVRMLCGRGIIVNHLKGEKEVAEMWNGMSRSVGLTKVPLLDKVIGEVNGYYNGRWKVRVGNLVRRYVFGSWKILTFVAAVMLLLLTCLQAFCQVYSCSRIVPIKALEPLNDHE</sequence>
<feature type="compositionally biased region" description="Low complexity" evidence="1">
    <location>
        <begin position="354"/>
        <end position="363"/>
    </location>
</feature>
<evidence type="ECO:0000256" key="1">
    <source>
        <dbReference type="SAM" id="MobiDB-lite"/>
    </source>
</evidence>
<keyword evidence="2" id="KW-0812">Transmembrane</keyword>
<evidence type="ECO:0000313" key="3">
    <source>
        <dbReference type="EMBL" id="CAA0816445.1"/>
    </source>
</evidence>
<gene>
    <name evidence="3" type="ORF">SHERM_16311</name>
</gene>
<comment type="caution">
    <text evidence="3">The sequence shown here is derived from an EMBL/GenBank/DDBJ whole genome shotgun (WGS) entry which is preliminary data.</text>
</comment>
<feature type="region of interest" description="Disordered" evidence="1">
    <location>
        <begin position="342"/>
        <end position="366"/>
    </location>
</feature>
<dbReference type="Pfam" id="PF03140">
    <property type="entry name" value="DUF247"/>
    <property type="match status" value="1"/>
</dbReference>
<proteinExistence type="predicted"/>
<dbReference type="InterPro" id="IPR004158">
    <property type="entry name" value="DUF247_pln"/>
</dbReference>
<keyword evidence="2" id="KW-0472">Membrane</keyword>
<keyword evidence="4" id="KW-1185">Reference proteome</keyword>
<evidence type="ECO:0000313" key="4">
    <source>
        <dbReference type="Proteomes" id="UP001153555"/>
    </source>
</evidence>
<dbReference type="AlphaFoldDB" id="A0A9N7MVA0"/>
<dbReference type="PANTHER" id="PTHR31170">
    <property type="entry name" value="BNAC04G53230D PROTEIN"/>
    <property type="match status" value="1"/>
</dbReference>
<reference evidence="3" key="1">
    <citation type="submission" date="2019-12" db="EMBL/GenBank/DDBJ databases">
        <authorList>
            <person name="Scholes J."/>
        </authorList>
    </citation>
    <scope>NUCLEOTIDE SEQUENCE</scope>
</reference>